<protein>
    <recommendedName>
        <fullName evidence="4">Transmembrane protein</fullName>
    </recommendedName>
</protein>
<keyword evidence="3" id="KW-1185">Reference proteome</keyword>
<feature type="transmembrane region" description="Helical" evidence="1">
    <location>
        <begin position="51"/>
        <end position="70"/>
    </location>
</feature>
<reference evidence="2" key="1">
    <citation type="submission" date="2021-02" db="EMBL/GenBank/DDBJ databases">
        <title>Genome sequence of Rhodospirillales sp. strain TMPK1 isolated from soil.</title>
        <authorList>
            <person name="Nakai R."/>
            <person name="Kusada H."/>
            <person name="Tamaki H."/>
        </authorList>
    </citation>
    <scope>NUCLEOTIDE SEQUENCE</scope>
    <source>
        <strain evidence="2">TMPK1</strain>
    </source>
</reference>
<evidence type="ECO:0000256" key="1">
    <source>
        <dbReference type="SAM" id="Phobius"/>
    </source>
</evidence>
<keyword evidence="1" id="KW-1133">Transmembrane helix</keyword>
<feature type="transmembrane region" description="Helical" evidence="1">
    <location>
        <begin position="114"/>
        <end position="132"/>
    </location>
</feature>
<dbReference type="AlphaFoldDB" id="A0A8S8XEY5"/>
<proteinExistence type="predicted"/>
<keyword evidence="1" id="KW-0472">Membrane</keyword>
<name>A0A8S8XEY5_9PROT</name>
<feature type="transmembrane region" description="Helical" evidence="1">
    <location>
        <begin position="82"/>
        <end position="102"/>
    </location>
</feature>
<evidence type="ECO:0000313" key="3">
    <source>
        <dbReference type="Proteomes" id="UP000681075"/>
    </source>
</evidence>
<evidence type="ECO:0000313" key="2">
    <source>
        <dbReference type="EMBL" id="GIL40489.1"/>
    </source>
</evidence>
<sequence>MFSGWETPTTRRNGLRYFAEVAFGVLLCFVFSRIAKAYVAALPDGLTRDAVALLPMIGVLVIGAAILRAIRRTDEYGQRKLLANLAATGGLTMVWSIGYAMLEHAGWPRLSMSSVWVAASIAWLLCSVVEVLQNLAAARRR</sequence>
<keyword evidence="1" id="KW-0812">Transmembrane</keyword>
<dbReference type="RefSeq" id="WP_420243587.1">
    <property type="nucleotide sequence ID" value="NZ_BOPV01000001.1"/>
</dbReference>
<evidence type="ECO:0008006" key="4">
    <source>
        <dbReference type="Google" id="ProtNLM"/>
    </source>
</evidence>
<dbReference type="Proteomes" id="UP000681075">
    <property type="component" value="Unassembled WGS sequence"/>
</dbReference>
<dbReference type="EMBL" id="BOPV01000001">
    <property type="protein sequence ID" value="GIL40489.1"/>
    <property type="molecule type" value="Genomic_DNA"/>
</dbReference>
<accession>A0A8S8XEY5</accession>
<organism evidence="2 3">
    <name type="scientific">Roseiterribacter gracilis</name>
    <dbReference type="NCBI Taxonomy" id="2812848"/>
    <lineage>
        <taxon>Bacteria</taxon>
        <taxon>Pseudomonadati</taxon>
        <taxon>Pseudomonadota</taxon>
        <taxon>Alphaproteobacteria</taxon>
        <taxon>Rhodospirillales</taxon>
        <taxon>Roseiterribacteraceae</taxon>
        <taxon>Roseiterribacter</taxon>
    </lineage>
</organism>
<comment type="caution">
    <text evidence="2">The sequence shown here is derived from an EMBL/GenBank/DDBJ whole genome shotgun (WGS) entry which is preliminary data.</text>
</comment>
<gene>
    <name evidence="2" type="ORF">TMPK1_27260</name>
</gene>
<feature type="transmembrane region" description="Helical" evidence="1">
    <location>
        <begin position="21"/>
        <end position="39"/>
    </location>
</feature>